<accession>A0ABW4FFX3</accession>
<dbReference type="SUPFAM" id="SSF56281">
    <property type="entry name" value="Metallo-hydrolase/oxidoreductase"/>
    <property type="match status" value="1"/>
</dbReference>
<sequence length="290" mass="31267">MTVPTHPADSASSAGCHPPVWICATCAIEHPDTPEPPQVCEICSDERQYVPPGGQRWTTQAELAEAGHRLRFTELEPELFGITVEPRFGIGQRGLLVRTNGGNLLWEPPGYIDAVAVAAVRALGGVAAVAASHPHLVGSSVSWSRAFGGVPVLFAEADRQWVRRPDPAIELWKDEKEVLPGLTLVPCGGHFPGSAVAHWAEGAEGRGALLTGDTLGVGADRASVGVMRSWVNHVPLPPRAVRRIADALRPWHFDRLYGGFSTIDSGAEEAVHRSLERYLLWLDDRAPVDT</sequence>
<dbReference type="GO" id="GO:0016787">
    <property type="term" value="F:hydrolase activity"/>
    <property type="evidence" value="ECO:0007669"/>
    <property type="project" value="UniProtKB-KW"/>
</dbReference>
<dbReference type="EMBL" id="JBHUCP010000005">
    <property type="protein sequence ID" value="MFD1529446.1"/>
    <property type="molecule type" value="Genomic_DNA"/>
</dbReference>
<dbReference type="RefSeq" id="WP_343984331.1">
    <property type="nucleotide sequence ID" value="NZ_BAAAJG010000020.1"/>
</dbReference>
<dbReference type="SMART" id="SM00849">
    <property type="entry name" value="Lactamase_B"/>
    <property type="match status" value="1"/>
</dbReference>
<dbReference type="InterPro" id="IPR001279">
    <property type="entry name" value="Metallo-B-lactamas"/>
</dbReference>
<organism evidence="2 3">
    <name type="scientific">Pseudonocardia aurantiaca</name>
    <dbReference type="NCBI Taxonomy" id="75290"/>
    <lineage>
        <taxon>Bacteria</taxon>
        <taxon>Bacillati</taxon>
        <taxon>Actinomycetota</taxon>
        <taxon>Actinomycetes</taxon>
        <taxon>Pseudonocardiales</taxon>
        <taxon>Pseudonocardiaceae</taxon>
        <taxon>Pseudonocardia</taxon>
    </lineage>
</organism>
<name>A0ABW4FFX3_9PSEU</name>
<dbReference type="PANTHER" id="PTHR36839:SF1">
    <property type="entry name" value="METALLO-BETA-LACTAMASE FAMILY PROTEIN (AFU_ORTHOLOGUE AFUA_5G12770)"/>
    <property type="match status" value="1"/>
</dbReference>
<evidence type="ECO:0000313" key="2">
    <source>
        <dbReference type="EMBL" id="MFD1529446.1"/>
    </source>
</evidence>
<dbReference type="InterPro" id="IPR036866">
    <property type="entry name" value="RibonucZ/Hydroxyglut_hydro"/>
</dbReference>
<dbReference type="PANTHER" id="PTHR36839">
    <property type="entry name" value="METALLO-BETA-LACTAMASE FAMILY PROTEIN (AFU_ORTHOLOGUE AFUA_5G12770)"/>
    <property type="match status" value="1"/>
</dbReference>
<feature type="domain" description="Metallo-beta-lactamase" evidence="1">
    <location>
        <begin position="91"/>
        <end position="248"/>
    </location>
</feature>
<protein>
    <submittedName>
        <fullName evidence="2">Hydrolase</fullName>
    </submittedName>
</protein>
<proteinExistence type="predicted"/>
<reference evidence="3" key="1">
    <citation type="journal article" date="2019" name="Int. J. Syst. Evol. Microbiol.">
        <title>The Global Catalogue of Microorganisms (GCM) 10K type strain sequencing project: providing services to taxonomists for standard genome sequencing and annotation.</title>
        <authorList>
            <consortium name="The Broad Institute Genomics Platform"/>
            <consortium name="The Broad Institute Genome Sequencing Center for Infectious Disease"/>
            <person name="Wu L."/>
            <person name="Ma J."/>
        </authorList>
    </citation>
    <scope>NUCLEOTIDE SEQUENCE [LARGE SCALE GENOMIC DNA]</scope>
    <source>
        <strain evidence="3">JCM 12165</strain>
    </source>
</reference>
<keyword evidence="2" id="KW-0378">Hydrolase</keyword>
<evidence type="ECO:0000259" key="1">
    <source>
        <dbReference type="SMART" id="SM00849"/>
    </source>
</evidence>
<keyword evidence="3" id="KW-1185">Reference proteome</keyword>
<dbReference type="Proteomes" id="UP001597145">
    <property type="component" value="Unassembled WGS sequence"/>
</dbReference>
<gene>
    <name evidence="2" type="ORF">ACFSCY_08315</name>
</gene>
<evidence type="ECO:0000313" key="3">
    <source>
        <dbReference type="Proteomes" id="UP001597145"/>
    </source>
</evidence>
<comment type="caution">
    <text evidence="2">The sequence shown here is derived from an EMBL/GenBank/DDBJ whole genome shotgun (WGS) entry which is preliminary data.</text>
</comment>
<dbReference type="Gene3D" id="3.60.15.10">
    <property type="entry name" value="Ribonuclease Z/Hydroxyacylglutathione hydrolase-like"/>
    <property type="match status" value="1"/>
</dbReference>